<dbReference type="InterPro" id="IPR044878">
    <property type="entry name" value="UbiA_sf"/>
</dbReference>
<dbReference type="GO" id="GO:0016757">
    <property type="term" value="F:glycosyltransferase activity"/>
    <property type="evidence" value="ECO:0007669"/>
    <property type="project" value="UniProtKB-KW"/>
</dbReference>
<comment type="caution">
    <text evidence="6">The sequence shown here is derived from an EMBL/GenBank/DDBJ whole genome shotgun (WGS) entry which is preliminary data.</text>
</comment>
<dbReference type="PANTHER" id="PTHR11048">
    <property type="entry name" value="PRENYLTRANSFERASES"/>
    <property type="match status" value="1"/>
</dbReference>
<proteinExistence type="predicted"/>
<dbReference type="PANTHER" id="PTHR11048:SF5">
    <property type="entry name" value="DECAPRENYL-PHOSPHATE PHOSPHORIBOSYLTRANSFERASE"/>
    <property type="match status" value="1"/>
</dbReference>
<feature type="transmembrane region" description="Helical" evidence="5">
    <location>
        <begin position="158"/>
        <end position="177"/>
    </location>
</feature>
<reference evidence="6 7" key="1">
    <citation type="submission" date="2020-08" db="EMBL/GenBank/DDBJ databases">
        <title>Genome public.</title>
        <authorList>
            <person name="Liu C."/>
            <person name="Sun Q."/>
        </authorList>
    </citation>
    <scope>NUCLEOTIDE SEQUENCE [LARGE SCALE GENOMIC DNA]</scope>
    <source>
        <strain evidence="6 7">M2</strain>
    </source>
</reference>
<evidence type="ECO:0000256" key="2">
    <source>
        <dbReference type="ARBA" id="ARBA00022692"/>
    </source>
</evidence>
<keyword evidence="6" id="KW-0808">Transferase</keyword>
<evidence type="ECO:0000313" key="6">
    <source>
        <dbReference type="EMBL" id="MBC5696654.1"/>
    </source>
</evidence>
<gene>
    <name evidence="6" type="ORF">H8S02_12025</name>
</gene>
<evidence type="ECO:0000256" key="3">
    <source>
        <dbReference type="ARBA" id="ARBA00022989"/>
    </source>
</evidence>
<feature type="transmembrane region" description="Helical" evidence="5">
    <location>
        <begin position="274"/>
        <end position="291"/>
    </location>
</feature>
<dbReference type="EMBL" id="JACOPK010000013">
    <property type="protein sequence ID" value="MBC5696654.1"/>
    <property type="molecule type" value="Genomic_DNA"/>
</dbReference>
<dbReference type="InterPro" id="IPR039653">
    <property type="entry name" value="Prenyltransferase"/>
</dbReference>
<keyword evidence="3 5" id="KW-1133">Transmembrane helix</keyword>
<name>A0ABR7GQR8_9FIRM</name>
<sequence length="293" mass="33018">MMGVRNVLRLMRPKHYIKNLLIFIALVFSKNLLNISLLAKTLLGFCAFSLLASVIYIFNDIHDVEADRQHEVKRKRPIAAGEISIRKAYLTATILLIIAMVCNFVCGGGRQATIIMILYFATNLGYSLGLKHIPFLDIVLLVAGFIFRVIYGAVLINITLSSWVYLTVISLSFYLGLGKRRNEIKKINGTGKTRKVLTFYTYEFLDKFMYLCLTLAVAFYALWSADKEVISNYGTDKLVWTVPVVIVLLMKYSADIESNSYGDPVDVITHDKVLMALSGMFGIMLLSLIYFSA</sequence>
<dbReference type="EC" id="2.4.2.45" evidence="6"/>
<evidence type="ECO:0000256" key="1">
    <source>
        <dbReference type="ARBA" id="ARBA00004141"/>
    </source>
</evidence>
<dbReference type="Proteomes" id="UP000641741">
    <property type="component" value="Unassembled WGS sequence"/>
</dbReference>
<keyword evidence="2 5" id="KW-0812">Transmembrane</keyword>
<feature type="transmembrane region" description="Helical" evidence="5">
    <location>
        <begin position="133"/>
        <end position="151"/>
    </location>
</feature>
<evidence type="ECO:0000256" key="4">
    <source>
        <dbReference type="ARBA" id="ARBA00023136"/>
    </source>
</evidence>
<evidence type="ECO:0000256" key="5">
    <source>
        <dbReference type="SAM" id="Phobius"/>
    </source>
</evidence>
<dbReference type="CDD" id="cd13963">
    <property type="entry name" value="PT_UbiA_2"/>
    <property type="match status" value="1"/>
</dbReference>
<keyword evidence="4 5" id="KW-0472">Membrane</keyword>
<comment type="subcellular location">
    <subcellularLocation>
        <location evidence="1">Membrane</location>
        <topology evidence="1">Multi-pass membrane protein</topology>
    </subcellularLocation>
</comment>
<feature type="transmembrane region" description="Helical" evidence="5">
    <location>
        <begin position="208"/>
        <end position="225"/>
    </location>
</feature>
<feature type="transmembrane region" description="Helical" evidence="5">
    <location>
        <begin position="20"/>
        <end position="36"/>
    </location>
</feature>
<dbReference type="InterPro" id="IPR000537">
    <property type="entry name" value="UbiA_prenyltransferase"/>
</dbReference>
<dbReference type="Gene3D" id="1.10.357.140">
    <property type="entry name" value="UbiA prenyltransferase"/>
    <property type="match status" value="1"/>
</dbReference>
<evidence type="ECO:0000313" key="7">
    <source>
        <dbReference type="Proteomes" id="UP000641741"/>
    </source>
</evidence>
<accession>A0ABR7GQR8</accession>
<dbReference type="Pfam" id="PF01040">
    <property type="entry name" value="UbiA"/>
    <property type="match status" value="1"/>
</dbReference>
<protein>
    <submittedName>
        <fullName evidence="6">Decaprenyl-phosphate phosphoribosyltransferase</fullName>
        <ecNumber evidence="6">2.4.2.45</ecNumber>
    </submittedName>
</protein>
<keyword evidence="6" id="KW-0328">Glycosyltransferase</keyword>
<keyword evidence="7" id="KW-1185">Reference proteome</keyword>
<feature type="transmembrane region" description="Helical" evidence="5">
    <location>
        <begin position="94"/>
        <end position="121"/>
    </location>
</feature>
<organism evidence="6 7">
    <name type="scientific">Agathobaculum hominis</name>
    <dbReference type="NCBI Taxonomy" id="2763014"/>
    <lineage>
        <taxon>Bacteria</taxon>
        <taxon>Bacillati</taxon>
        <taxon>Bacillota</taxon>
        <taxon>Clostridia</taxon>
        <taxon>Eubacteriales</taxon>
        <taxon>Butyricicoccaceae</taxon>
        <taxon>Agathobaculum</taxon>
    </lineage>
</organism>
<dbReference type="NCBIfam" id="NF008978">
    <property type="entry name" value="PRK12324.1-4"/>
    <property type="match status" value="1"/>
</dbReference>